<feature type="domain" description="Type II methyltransferase M.TaqI-like" evidence="7">
    <location>
        <begin position="620"/>
        <end position="955"/>
    </location>
</feature>
<dbReference type="GO" id="GO:0008168">
    <property type="term" value="F:methyltransferase activity"/>
    <property type="evidence" value="ECO:0007669"/>
    <property type="project" value="UniProtKB-KW"/>
</dbReference>
<dbReference type="PANTHER" id="PTHR33841:SF1">
    <property type="entry name" value="DNA METHYLTRANSFERASE A"/>
    <property type="match status" value="1"/>
</dbReference>
<name>A0ABP6ZGJ5_9ACTN</name>
<keyword evidence="4" id="KW-0949">S-adenosyl-L-methionine</keyword>
<dbReference type="RefSeq" id="WP_344801427.1">
    <property type="nucleotide sequence ID" value="NZ_BAABAB010000004.1"/>
</dbReference>
<keyword evidence="9" id="KW-1185">Reference proteome</keyword>
<sequence>MARSEALVVVEDWISEHFFTADSRNESFHALVQARRKEWDDVGPASVRSRFTSKRSDWETSLAALYDSDGAARPELEPLYADIEKMLGYRTGEFTVREHGPARFFGSPGVAGEPFVIIAANPIADLEEITDRASDTLRQTYLTDDDKKITSTAELLSTLFVAPNGPAFALVLAGRWLVVADADRWPEGRYLGVDLQLVAERNETKRGGEIDTALTCIAAQSLAPDADGKIWWSEVLADSVKHTVGVNKDLREGVRRSVEIIANEVVVRRSQQGSPPLPAEQAQPLARQSLRFLYRILFLLFAEASPELGLLPVKAPEYGQGYGLDRLRELVLVELTTERARQGAHFYKSLSRLFTLVDSGHGTPASRATGRSNDVEPEESPDTNLEGLEFNSLRADLFRPEATALINDVGLGNAALRDVLRRLLLSKEKAGKDRGFISYVDLGINQLGAVYEGLMSFTGFFAETDLFEVAKGGNAEKGSWVVPSDRADGIALSDFVKERDEVTGEEIPVRHPRGSFVYRLSGRQRQQSASYYTPEVLTRFTVGQALAELLDQDGTTTSSEEILQITVCEPALGSGAFAIEAVRQLGAEYLKRREVETGETVPPESYRDELQRVKAYLALHQVYGVDLNATAVELAEISLWLDTMAAGLQAPWFGLRLRRGNSLIGARHAVYTRAQCNDKSWLVAPPSDVPMSDLATAVDRNEAVSGVDGRIHHFLLPAAGWGATTEAKEAQELSTAAWAAVRQWRKTIKAKPSKTQLDALVEISRRVEVLWQIAYRRLVIAEAESRRDIELWGRTVLPHGTSVSREQIEQSLADPNAAYRRLRMIMDAWCALWYWPLHGAQSDPKTRLAPPTLDQWINALQAIVGRDPQRLRKAGMSTLGAAGDWDALAEAEGTDLGFAQAKPIEQVLDDHPWLTVCREVADQQGFFHWHLDFATVFARGGFDLQVGNPPWVRPDADVDALLAEGDPWWQLAVKPSETDRARKRAETLREPSIVDLVAAGTTDVVAIRESVSDATNYPVLAGLRPDLYRCFMAQTWAHVSPRGAIGLIHPETHFTDDRAGPLRWETYTRIRRHWQFVNELHLFDIGNLVTYGVHVYSAPRSVSFLNASGLYQPDTIERSLAHDGSGPAPGFKGDDGSWDMRPHAGRITRVDEETLVTWHEVLESPEVPILHTRMLYTVNSAVARVLAKLARAPRLGSLGLQFSAGWNEKTDREKGRFVQEWGEPESWDDVILQGPHLHVNNPFYKIPNKSMLSHRDWSAVDLETLEPDAVPVTAYKPAGDPRTYEALYTHWGEKGKIAARDHYRLAWRAMANNTGERTLISAIIPPGAAHIHGVNSLGGASSLHDVVDAAASASSLLADFMVRAAPKSAITGSTMSRLPLAQGEGIEWLRLRVLRLSCMSEDYAALWASRLNTQQFENDSPEWDCAVPLRIDLDRRQAQVEIDVLVALMLGVTAEELCTVYRTQFAVLYGYDHRDYTYDGNGRLVPNRVLNAWRKKGDSTTEEDRTDTNRAGNTYVYELPFRTYDREEDMRTAYAEFERRLRVKQAEAQ</sequence>
<dbReference type="PANTHER" id="PTHR33841">
    <property type="entry name" value="DNA METHYLTRANSFERASE YEEA-RELATED"/>
    <property type="match status" value="1"/>
</dbReference>
<dbReference type="Pfam" id="PF07669">
    <property type="entry name" value="Eco57I"/>
    <property type="match status" value="1"/>
</dbReference>
<evidence type="ECO:0000256" key="2">
    <source>
        <dbReference type="ARBA" id="ARBA00022603"/>
    </source>
</evidence>
<reference evidence="9" key="1">
    <citation type="journal article" date="2019" name="Int. J. Syst. Evol. Microbiol.">
        <title>The Global Catalogue of Microorganisms (GCM) 10K type strain sequencing project: providing services to taxonomists for standard genome sequencing and annotation.</title>
        <authorList>
            <consortium name="The Broad Institute Genomics Platform"/>
            <consortium name="The Broad Institute Genome Sequencing Center for Infectious Disease"/>
            <person name="Wu L."/>
            <person name="Ma J."/>
        </authorList>
    </citation>
    <scope>NUCLEOTIDE SEQUENCE [LARGE SCALE GENOMIC DNA]</scope>
    <source>
        <strain evidence="9">JCM 16929</strain>
    </source>
</reference>
<evidence type="ECO:0000256" key="6">
    <source>
        <dbReference type="SAM" id="MobiDB-lite"/>
    </source>
</evidence>
<dbReference type="InterPro" id="IPR011639">
    <property type="entry name" value="MethylTrfase_TaqI-like_dom"/>
</dbReference>
<dbReference type="InterPro" id="IPR029063">
    <property type="entry name" value="SAM-dependent_MTases_sf"/>
</dbReference>
<evidence type="ECO:0000256" key="3">
    <source>
        <dbReference type="ARBA" id="ARBA00022679"/>
    </source>
</evidence>
<comment type="catalytic activity">
    <reaction evidence="5">
        <text>a 2'-deoxyadenosine in DNA + S-adenosyl-L-methionine = an N(6)-methyl-2'-deoxyadenosine in DNA + S-adenosyl-L-homocysteine + H(+)</text>
        <dbReference type="Rhea" id="RHEA:15197"/>
        <dbReference type="Rhea" id="RHEA-COMP:12418"/>
        <dbReference type="Rhea" id="RHEA-COMP:12419"/>
        <dbReference type="ChEBI" id="CHEBI:15378"/>
        <dbReference type="ChEBI" id="CHEBI:57856"/>
        <dbReference type="ChEBI" id="CHEBI:59789"/>
        <dbReference type="ChEBI" id="CHEBI:90615"/>
        <dbReference type="ChEBI" id="CHEBI:90616"/>
        <dbReference type="EC" id="2.1.1.72"/>
    </reaction>
</comment>
<gene>
    <name evidence="8" type="ORF">GCM10022236_04210</name>
</gene>
<keyword evidence="3" id="KW-0808">Transferase</keyword>
<dbReference type="Proteomes" id="UP001501490">
    <property type="component" value="Unassembled WGS sequence"/>
</dbReference>
<accession>A0ABP6ZGJ5</accession>
<feature type="region of interest" description="Disordered" evidence="6">
    <location>
        <begin position="363"/>
        <end position="385"/>
    </location>
</feature>
<evidence type="ECO:0000313" key="8">
    <source>
        <dbReference type="EMBL" id="GAA3605484.1"/>
    </source>
</evidence>
<evidence type="ECO:0000256" key="4">
    <source>
        <dbReference type="ARBA" id="ARBA00022691"/>
    </source>
</evidence>
<keyword evidence="2 8" id="KW-0489">Methyltransferase</keyword>
<dbReference type="EC" id="2.1.1.72" evidence="1"/>
<dbReference type="GO" id="GO:0032259">
    <property type="term" value="P:methylation"/>
    <property type="evidence" value="ECO:0007669"/>
    <property type="project" value="UniProtKB-KW"/>
</dbReference>
<dbReference type="InterPro" id="IPR050953">
    <property type="entry name" value="N4_N6_ade-DNA_methylase"/>
</dbReference>
<organism evidence="8 9">
    <name type="scientific">Microlunatus ginsengisoli</name>
    <dbReference type="NCBI Taxonomy" id="363863"/>
    <lineage>
        <taxon>Bacteria</taxon>
        <taxon>Bacillati</taxon>
        <taxon>Actinomycetota</taxon>
        <taxon>Actinomycetes</taxon>
        <taxon>Propionibacteriales</taxon>
        <taxon>Propionibacteriaceae</taxon>
        <taxon>Microlunatus</taxon>
    </lineage>
</organism>
<dbReference type="SUPFAM" id="SSF53335">
    <property type="entry name" value="S-adenosyl-L-methionine-dependent methyltransferases"/>
    <property type="match status" value="1"/>
</dbReference>
<evidence type="ECO:0000256" key="1">
    <source>
        <dbReference type="ARBA" id="ARBA00011900"/>
    </source>
</evidence>
<dbReference type="Gene3D" id="3.40.50.150">
    <property type="entry name" value="Vaccinia Virus protein VP39"/>
    <property type="match status" value="2"/>
</dbReference>
<comment type="caution">
    <text evidence="8">The sequence shown here is derived from an EMBL/GenBank/DDBJ whole genome shotgun (WGS) entry which is preliminary data.</text>
</comment>
<dbReference type="EMBL" id="BAABAB010000004">
    <property type="protein sequence ID" value="GAA3605484.1"/>
    <property type="molecule type" value="Genomic_DNA"/>
</dbReference>
<evidence type="ECO:0000256" key="5">
    <source>
        <dbReference type="ARBA" id="ARBA00047942"/>
    </source>
</evidence>
<evidence type="ECO:0000313" key="9">
    <source>
        <dbReference type="Proteomes" id="UP001501490"/>
    </source>
</evidence>
<evidence type="ECO:0000259" key="7">
    <source>
        <dbReference type="Pfam" id="PF07669"/>
    </source>
</evidence>
<protein>
    <recommendedName>
        <fullName evidence="1">site-specific DNA-methyltransferase (adenine-specific)</fullName>
        <ecNumber evidence="1">2.1.1.72</ecNumber>
    </recommendedName>
</protein>
<proteinExistence type="predicted"/>